<dbReference type="Proteomes" id="UP000322079">
    <property type="component" value="Chromosome"/>
</dbReference>
<protein>
    <submittedName>
        <fullName evidence="2">DUF2063 domain-containing protein</fullName>
    </submittedName>
</protein>
<evidence type="ECO:0000313" key="3">
    <source>
        <dbReference type="Proteomes" id="UP000322079"/>
    </source>
</evidence>
<keyword evidence="3" id="KW-1185">Reference proteome</keyword>
<feature type="domain" description="Putative DNA-binding" evidence="1">
    <location>
        <begin position="71"/>
        <end position="148"/>
    </location>
</feature>
<dbReference type="InterPro" id="IPR044922">
    <property type="entry name" value="DUF2063_N_sf"/>
</dbReference>
<name>A0A5C1DEQ4_9NEIS</name>
<proteinExistence type="predicted"/>
<dbReference type="InterPro" id="IPR018640">
    <property type="entry name" value="DUF2063"/>
</dbReference>
<dbReference type="AlphaFoldDB" id="A0A5C1DEQ4"/>
<dbReference type="Pfam" id="PF09836">
    <property type="entry name" value="DUF2063"/>
    <property type="match status" value="1"/>
</dbReference>
<dbReference type="Gene3D" id="1.10.150.690">
    <property type="entry name" value="DUF2063"/>
    <property type="match status" value="1"/>
</dbReference>
<accession>A0A5C1DEQ4</accession>
<organism evidence="2 3">
    <name type="scientific">Chromobacterium paludis</name>
    <dbReference type="NCBI Taxonomy" id="2605945"/>
    <lineage>
        <taxon>Bacteria</taxon>
        <taxon>Pseudomonadati</taxon>
        <taxon>Pseudomonadota</taxon>
        <taxon>Betaproteobacteria</taxon>
        <taxon>Neisseriales</taxon>
        <taxon>Chromobacteriaceae</taxon>
        <taxon>Chromobacterium</taxon>
    </lineage>
</organism>
<dbReference type="EMBL" id="CP043473">
    <property type="protein sequence ID" value="QEL55230.1"/>
    <property type="molecule type" value="Genomic_DNA"/>
</dbReference>
<reference evidence="2 3" key="1">
    <citation type="submission" date="2019-08" db="EMBL/GenBank/DDBJ databases">
        <title>Chromobacterium paludis, a novel bacterium isolated from a Maryland marsh pond.</title>
        <authorList>
            <person name="Blackburn M.B."/>
            <person name="Gundersen-Rindal D.E."/>
        </authorList>
    </citation>
    <scope>NUCLEOTIDE SEQUENCE [LARGE SCALE GENOMIC DNA]</scope>
    <source>
        <strain evidence="3">IIBBL 257-1</strain>
    </source>
</reference>
<sequence length="315" mass="35220">MPIFPLIPTCWQSWTRPGYCWRIRLRRRFRAERIAVNQPALHDCQRWLLTAMMASGGLDQGLALARLQCGADETLVAQPPRGERRDRIGIYHHGYWMRLLECLRADYPMLRKLLGGPMFDWLARGYLAAQPSRTPSLHDLGCRFADFLAATQPDPESLACQLPVALARLERALAEVGRAQGLESKAPAAEHDWLTALAGGHPLAGLRMPDSVRLLQAALPVHEYWRSLQEMEEAPATPARQDCWLTVSRVQWRVQVHAVTAWQYRLLQSLGAGSGGDEAMRLAAESAALPPRALLAQICLWLPSAQQLGLLCREG</sequence>
<evidence type="ECO:0000313" key="2">
    <source>
        <dbReference type="EMBL" id="QEL55230.1"/>
    </source>
</evidence>
<dbReference type="KEGG" id="chrm:FYK34_06445"/>
<gene>
    <name evidence="2" type="ORF">FYK34_06445</name>
</gene>
<evidence type="ECO:0000259" key="1">
    <source>
        <dbReference type="Pfam" id="PF09836"/>
    </source>
</evidence>